<organism evidence="11 12">
    <name type="scientific">Parastrongyloides trichosuri</name>
    <name type="common">Possum-specific nematode worm</name>
    <dbReference type="NCBI Taxonomy" id="131310"/>
    <lineage>
        <taxon>Eukaryota</taxon>
        <taxon>Metazoa</taxon>
        <taxon>Ecdysozoa</taxon>
        <taxon>Nematoda</taxon>
        <taxon>Chromadorea</taxon>
        <taxon>Rhabditida</taxon>
        <taxon>Tylenchina</taxon>
        <taxon>Panagrolaimomorpha</taxon>
        <taxon>Strongyloidoidea</taxon>
        <taxon>Strongyloididae</taxon>
        <taxon>Parastrongyloides</taxon>
    </lineage>
</organism>
<sequence length="477" mass="54287">MLFFITFFLISIWSDITFGGVIVAAPKLECNEDGLRVHFNPSGIFNGHIYVKGFFLSQYCHLDYANYQIATPFYFQIPYDSECNVKKEKTVNPNGINYGVTIMVQNHKLFLTEHDQAYQINCFFRENRTEPNHEYTQTIEVNEINVTKIDNNPFETQPVCNYKVLSGSENGTMVQFASIGDLLYHKWSCETSEMGMLVHSCFVKDSIQNSFELIDERGCVTDNTLMNPLNYSISLNSVYAPIPAFKFADQMMLFFSCQITLCKKTLNGCEGITPPVCTFLSLPSEGGLPMPVIGNNNDVKFQPLITITEEENGGRPFLLNNENIFLPFVQLSTQSPNNINSYGFSGKGFQTTRSVRDAAIHGVTQNKNPLIRHLGVNNDTLTLDVLADQLIVFGRDDAMKASPLTNPNMIYSMKNCNYPMFPLIIFLMLSIITFVILIIGLLCQRKYYEKKIEKWHGFFTPLELNYQRPVGIHPRDF</sequence>
<evidence type="ECO:0000256" key="1">
    <source>
        <dbReference type="ARBA" id="ARBA00004251"/>
    </source>
</evidence>
<dbReference type="Pfam" id="PF25301">
    <property type="entry name" value="CUT_C"/>
    <property type="match status" value="1"/>
</dbReference>
<evidence type="ECO:0000259" key="10">
    <source>
        <dbReference type="PROSITE" id="PS51034"/>
    </source>
</evidence>
<dbReference type="InterPro" id="IPR056953">
    <property type="entry name" value="CUT_N"/>
</dbReference>
<keyword evidence="2" id="KW-0193">Cuticle</keyword>
<evidence type="ECO:0000256" key="7">
    <source>
        <dbReference type="ARBA" id="ARBA00023136"/>
    </source>
</evidence>
<evidence type="ECO:0000256" key="8">
    <source>
        <dbReference type="SAM" id="Phobius"/>
    </source>
</evidence>
<protein>
    <submittedName>
        <fullName evidence="12">ZP domain-containing protein</fullName>
    </submittedName>
</protein>
<feature type="signal peptide" evidence="9">
    <location>
        <begin position="1"/>
        <end position="19"/>
    </location>
</feature>
<evidence type="ECO:0000256" key="3">
    <source>
        <dbReference type="ARBA" id="ARBA00022475"/>
    </source>
</evidence>
<dbReference type="InterPro" id="IPR051962">
    <property type="entry name" value="Cuticlin"/>
</dbReference>
<evidence type="ECO:0000256" key="4">
    <source>
        <dbReference type="ARBA" id="ARBA00022692"/>
    </source>
</evidence>
<evidence type="ECO:0000313" key="12">
    <source>
        <dbReference type="WBParaSite" id="PTRK_0000903900.1"/>
    </source>
</evidence>
<dbReference type="PROSITE" id="PS51034">
    <property type="entry name" value="ZP_2"/>
    <property type="match status" value="1"/>
</dbReference>
<dbReference type="GO" id="GO:0005886">
    <property type="term" value="C:plasma membrane"/>
    <property type="evidence" value="ECO:0007669"/>
    <property type="project" value="UniProtKB-SubCell"/>
</dbReference>
<dbReference type="SMART" id="SM00241">
    <property type="entry name" value="ZP"/>
    <property type="match status" value="1"/>
</dbReference>
<proteinExistence type="predicted"/>
<keyword evidence="6 8" id="KW-1133">Transmembrane helix</keyword>
<evidence type="ECO:0000256" key="9">
    <source>
        <dbReference type="SAM" id="SignalP"/>
    </source>
</evidence>
<dbReference type="AlphaFoldDB" id="A0A0N4ZL83"/>
<feature type="chain" id="PRO_5005891894" evidence="9">
    <location>
        <begin position="20"/>
        <end position="477"/>
    </location>
</feature>
<dbReference type="PANTHER" id="PTHR22907:SF58">
    <property type="entry name" value="ZP DOMAIN-CONTAINING PROTEIN"/>
    <property type="match status" value="1"/>
</dbReference>
<keyword evidence="5 9" id="KW-0732">Signal</keyword>
<evidence type="ECO:0000256" key="5">
    <source>
        <dbReference type="ARBA" id="ARBA00022729"/>
    </source>
</evidence>
<evidence type="ECO:0000256" key="6">
    <source>
        <dbReference type="ARBA" id="ARBA00022989"/>
    </source>
</evidence>
<feature type="transmembrane region" description="Helical" evidence="8">
    <location>
        <begin position="420"/>
        <end position="443"/>
    </location>
</feature>
<dbReference type="Proteomes" id="UP000038045">
    <property type="component" value="Unplaced"/>
</dbReference>
<dbReference type="GO" id="GO:0042302">
    <property type="term" value="F:structural constituent of cuticle"/>
    <property type="evidence" value="ECO:0007669"/>
    <property type="project" value="UniProtKB-KW"/>
</dbReference>
<dbReference type="PANTHER" id="PTHR22907">
    <property type="entry name" value="GH04558P"/>
    <property type="match status" value="1"/>
</dbReference>
<keyword evidence="3" id="KW-1003">Cell membrane</keyword>
<evidence type="ECO:0000313" key="11">
    <source>
        <dbReference type="Proteomes" id="UP000038045"/>
    </source>
</evidence>
<dbReference type="InterPro" id="IPR001507">
    <property type="entry name" value="ZP_dom"/>
</dbReference>
<keyword evidence="7 8" id="KW-0472">Membrane</keyword>
<comment type="subcellular location">
    <subcellularLocation>
        <location evidence="1">Cell membrane</location>
        <topology evidence="1">Single-pass type I membrane protein</topology>
    </subcellularLocation>
</comment>
<dbReference type="Pfam" id="PF25057">
    <property type="entry name" value="CUT_N"/>
    <property type="match status" value="1"/>
</dbReference>
<reference evidence="12" key="1">
    <citation type="submission" date="2017-02" db="UniProtKB">
        <authorList>
            <consortium name="WormBaseParasite"/>
        </authorList>
    </citation>
    <scope>IDENTIFICATION</scope>
</reference>
<name>A0A0N4ZL83_PARTI</name>
<dbReference type="InterPro" id="IPR057475">
    <property type="entry name" value="CUT_C"/>
</dbReference>
<keyword evidence="11" id="KW-1185">Reference proteome</keyword>
<evidence type="ECO:0000256" key="2">
    <source>
        <dbReference type="ARBA" id="ARBA00022460"/>
    </source>
</evidence>
<feature type="domain" description="ZP" evidence="10">
    <location>
        <begin position="29"/>
        <end position="276"/>
    </location>
</feature>
<keyword evidence="4 8" id="KW-0812">Transmembrane</keyword>
<dbReference type="WBParaSite" id="PTRK_0000903900.1">
    <property type="protein sequence ID" value="PTRK_0000903900.1"/>
    <property type="gene ID" value="PTRK_0000903900"/>
</dbReference>
<accession>A0A0N4ZL83</accession>